<name>A0A0D0VL73_CRYGA</name>
<sequence>MRNLRFPPQLKIIPSTTKHTFLIPHRRLDSLNFGNHNKDDVPI</sequence>
<reference evidence="1" key="1">
    <citation type="submission" date="2015-01" db="EMBL/GenBank/DDBJ databases">
        <title>The Genome Sequence of Cryptococcus gattii CA1280.</title>
        <authorList>
            <consortium name="The Broad Institute Genomics Platform"/>
            <person name="Cuomo C."/>
            <person name="Litvintseva A."/>
            <person name="Chen Y."/>
            <person name="Heitman J."/>
            <person name="Sun S."/>
            <person name="Springer D."/>
            <person name="Dromer F."/>
            <person name="Young S."/>
            <person name="Zeng Q."/>
            <person name="Gargeya S."/>
            <person name="Abouelleil A."/>
            <person name="Alvarado L."/>
            <person name="Chapman S.B."/>
            <person name="Gainer-Dewar J."/>
            <person name="Goldberg J."/>
            <person name="Griggs A."/>
            <person name="Gujja S."/>
            <person name="Hansen M."/>
            <person name="Howarth C."/>
            <person name="Imamovic A."/>
            <person name="Larimer J."/>
            <person name="Murphy C."/>
            <person name="Naylor J."/>
            <person name="Pearson M."/>
            <person name="Priest M."/>
            <person name="Roberts A."/>
            <person name="Saif S."/>
            <person name="Shea T."/>
            <person name="Sykes S."/>
            <person name="Wortman J."/>
            <person name="Nusbaum C."/>
            <person name="Birren B."/>
        </authorList>
    </citation>
    <scope>NUCLEOTIDE SEQUENCE [LARGE SCALE GENOMIC DNA]</scope>
    <source>
        <strain evidence="1">CA1280</strain>
    </source>
</reference>
<gene>
    <name evidence="1" type="ORF">I312_05097</name>
</gene>
<evidence type="ECO:0000313" key="1">
    <source>
        <dbReference type="EMBL" id="KIR45735.1"/>
    </source>
</evidence>
<dbReference type="EMBL" id="KN847987">
    <property type="protein sequence ID" value="KIR45735.1"/>
    <property type="molecule type" value="Genomic_DNA"/>
</dbReference>
<accession>A0A0D0VL73</accession>
<dbReference type="AlphaFoldDB" id="A0A0D0VL73"/>
<protein>
    <submittedName>
        <fullName evidence="1">Uncharacterized protein</fullName>
    </submittedName>
</protein>
<proteinExistence type="predicted"/>
<organism evidence="1">
    <name type="scientific">Cryptococcus bacillisporus CA1280</name>
    <dbReference type="NCBI Taxonomy" id="1296109"/>
    <lineage>
        <taxon>Eukaryota</taxon>
        <taxon>Fungi</taxon>
        <taxon>Dikarya</taxon>
        <taxon>Basidiomycota</taxon>
        <taxon>Agaricomycotina</taxon>
        <taxon>Tremellomycetes</taxon>
        <taxon>Tremellales</taxon>
        <taxon>Cryptococcaceae</taxon>
        <taxon>Cryptococcus</taxon>
        <taxon>Cryptococcus gattii species complex</taxon>
    </lineage>
</organism>
<dbReference type="HOGENOM" id="CLU_3242116_0_0_1"/>